<evidence type="ECO:0000259" key="6">
    <source>
        <dbReference type="Pfam" id="PF02866"/>
    </source>
</evidence>
<keyword evidence="3" id="KW-0520">NAD</keyword>
<dbReference type="InterPro" id="IPR022383">
    <property type="entry name" value="Lactate/malate_DH_C"/>
</dbReference>
<evidence type="ECO:0000256" key="2">
    <source>
        <dbReference type="ARBA" id="ARBA00023002"/>
    </source>
</evidence>
<feature type="domain" description="Lactate/malate dehydrogenase N-terminal" evidence="5">
    <location>
        <begin position="1"/>
        <end position="141"/>
    </location>
</feature>
<organism evidence="7 8">
    <name type="scientific">Vibrio japonicus</name>
    <dbReference type="NCBI Taxonomy" id="1824638"/>
    <lineage>
        <taxon>Bacteria</taxon>
        <taxon>Pseudomonadati</taxon>
        <taxon>Pseudomonadota</taxon>
        <taxon>Gammaproteobacteria</taxon>
        <taxon>Vibrionales</taxon>
        <taxon>Vibrionaceae</taxon>
        <taxon>Vibrio</taxon>
    </lineage>
</organism>
<dbReference type="PANTHER" id="PTHR43128:SF16">
    <property type="entry name" value="L-LACTATE DEHYDROGENASE"/>
    <property type="match status" value="1"/>
</dbReference>
<evidence type="ECO:0000256" key="3">
    <source>
        <dbReference type="ARBA" id="ARBA00023027"/>
    </source>
</evidence>
<gene>
    <name evidence="7" type="ORF">NP165_06045</name>
</gene>
<keyword evidence="2 4" id="KW-0560">Oxidoreductase</keyword>
<dbReference type="PIRSF" id="PIRSF000102">
    <property type="entry name" value="Lac_mal_DH"/>
    <property type="match status" value="1"/>
</dbReference>
<name>A0ABY5LI48_9VIBR</name>
<dbReference type="Pfam" id="PF02866">
    <property type="entry name" value="Ldh_1_C"/>
    <property type="match status" value="1"/>
</dbReference>
<dbReference type="Proteomes" id="UP001058602">
    <property type="component" value="Chromosome 1"/>
</dbReference>
<dbReference type="SUPFAM" id="SSF51735">
    <property type="entry name" value="NAD(P)-binding Rossmann-fold domains"/>
    <property type="match status" value="1"/>
</dbReference>
<keyword evidence="8" id="KW-1185">Reference proteome</keyword>
<evidence type="ECO:0000256" key="1">
    <source>
        <dbReference type="ARBA" id="ARBA00003966"/>
    </source>
</evidence>
<accession>A0ABY5LI48</accession>
<comment type="function">
    <text evidence="1">Catalyzes the reversible oxidation of malate to oxaloacetate.</text>
</comment>
<dbReference type="Gene3D" id="3.90.110.10">
    <property type="entry name" value="Lactate dehydrogenase/glycoside hydrolase, family 4, C-terminal"/>
    <property type="match status" value="1"/>
</dbReference>
<dbReference type="PRINTS" id="PR00086">
    <property type="entry name" value="LLDHDRGNASE"/>
</dbReference>
<reference evidence="7" key="1">
    <citation type="submission" date="2022-07" db="EMBL/GenBank/DDBJ databases">
        <title>Complete genome of Vibrio japonicus strain JCM 31412T and phylogenomic assessment of the Nereis clade of the genus Vibrio.</title>
        <authorList>
            <person name="Shlafstein M.D."/>
            <person name="Emsley S.A."/>
            <person name="Ushijima B."/>
            <person name="Videau P."/>
            <person name="Saw J.H."/>
        </authorList>
    </citation>
    <scope>NUCLEOTIDE SEQUENCE</scope>
    <source>
        <strain evidence="7">JCM 31412</strain>
    </source>
</reference>
<evidence type="ECO:0000259" key="5">
    <source>
        <dbReference type="Pfam" id="PF00056"/>
    </source>
</evidence>
<comment type="similarity">
    <text evidence="4">Belongs to the LDH/MDH superfamily.</text>
</comment>
<dbReference type="EMBL" id="CP102096">
    <property type="protein sequence ID" value="UUM31694.1"/>
    <property type="molecule type" value="Genomic_DNA"/>
</dbReference>
<evidence type="ECO:0000313" key="7">
    <source>
        <dbReference type="EMBL" id="UUM31694.1"/>
    </source>
</evidence>
<protein>
    <submittedName>
        <fullName evidence="7">L-lactate dehydrogenase</fullName>
    </submittedName>
</protein>
<dbReference type="InterPro" id="IPR015955">
    <property type="entry name" value="Lactate_DH/Glyco_Ohase_4_C"/>
</dbReference>
<sequence length="317" mass="34222">MKVGVIGAGAVGVEICNYLLTLGSVGELVLLDQNLERAEGEVFDFRHTTALTFTKNTQITPTDDYLNLIGADIVVITAGKQLTLGQTRIELAELNSKIGVGIAKELERVASTAILIVVTNPCDTVTHFIVKNTSFPRSRVISSGCVIDTARLMTIVASRVNLDPKNIFGYVLGEHGCNCFAPKSLISIAGQPADYYCDTHKLGLICSDELLESVKQSGYEIFKRKQNTTHGIAASVFRIIQAIMINERSVLPVATLLDGQYGLKDVVLSLPTVIGKSGAEQTLSHPFTEEEADTLALIAKNVRTVTEQIALKTGLKM</sequence>
<feature type="domain" description="Lactate/malate dehydrogenase C-terminal" evidence="6">
    <location>
        <begin position="147"/>
        <end position="308"/>
    </location>
</feature>
<evidence type="ECO:0000313" key="8">
    <source>
        <dbReference type="Proteomes" id="UP001058602"/>
    </source>
</evidence>
<dbReference type="InterPro" id="IPR001236">
    <property type="entry name" value="Lactate/malate_DH_N"/>
</dbReference>
<proteinExistence type="inferred from homology"/>
<dbReference type="RefSeq" id="WP_257085419.1">
    <property type="nucleotide sequence ID" value="NZ_CP102096.1"/>
</dbReference>
<dbReference type="PANTHER" id="PTHR43128">
    <property type="entry name" value="L-2-HYDROXYCARBOXYLATE DEHYDROGENASE (NAD(P)(+))"/>
    <property type="match status" value="1"/>
</dbReference>
<dbReference type="SUPFAM" id="SSF56327">
    <property type="entry name" value="LDH C-terminal domain-like"/>
    <property type="match status" value="1"/>
</dbReference>
<dbReference type="Pfam" id="PF00056">
    <property type="entry name" value="Ldh_1_N"/>
    <property type="match status" value="1"/>
</dbReference>
<dbReference type="InterPro" id="IPR001557">
    <property type="entry name" value="L-lactate/malate_DH"/>
</dbReference>
<dbReference type="InterPro" id="IPR036291">
    <property type="entry name" value="NAD(P)-bd_dom_sf"/>
</dbReference>
<evidence type="ECO:0000256" key="4">
    <source>
        <dbReference type="RuleBase" id="RU003369"/>
    </source>
</evidence>
<dbReference type="Gene3D" id="3.40.50.720">
    <property type="entry name" value="NAD(P)-binding Rossmann-like Domain"/>
    <property type="match status" value="1"/>
</dbReference>